<reference evidence="1" key="2">
    <citation type="submission" date="2025-08" db="UniProtKB">
        <authorList>
            <consortium name="Ensembl"/>
        </authorList>
    </citation>
    <scope>IDENTIFICATION</scope>
</reference>
<name>A0A672GR48_SALFA</name>
<reference evidence="1" key="3">
    <citation type="submission" date="2025-09" db="UniProtKB">
        <authorList>
            <consortium name="Ensembl"/>
        </authorList>
    </citation>
    <scope>IDENTIFICATION</scope>
</reference>
<dbReference type="InParanoid" id="A0A672GR48"/>
<keyword evidence="2" id="KW-1185">Reference proteome</keyword>
<evidence type="ECO:0000313" key="1">
    <source>
        <dbReference type="Ensembl" id="ENSSFAP00005021221.1"/>
    </source>
</evidence>
<sequence>FKIYIPSNNAERGLGHFCESGWSGWSQTQGPDGFIALWDYELAEMKCILLGPFPTPLLMSMYFFVANLDTVFPLRLLCLLAVPLRLFMTAGEASEAWQAEVKGHSVHRTALLCRLTRSVWPALVLPPPSAGLPVSIRNTDRNT</sequence>
<dbReference type="Proteomes" id="UP000472267">
    <property type="component" value="Chromosome 14"/>
</dbReference>
<dbReference type="AlphaFoldDB" id="A0A672GR48"/>
<evidence type="ECO:0000313" key="2">
    <source>
        <dbReference type="Proteomes" id="UP000472267"/>
    </source>
</evidence>
<proteinExistence type="predicted"/>
<protein>
    <submittedName>
        <fullName evidence="1">Uncharacterized protein</fullName>
    </submittedName>
</protein>
<organism evidence="1 2">
    <name type="scientific">Salarias fasciatus</name>
    <name type="common">Jewelled blenny</name>
    <name type="synonym">Blennius fasciatus</name>
    <dbReference type="NCBI Taxonomy" id="181472"/>
    <lineage>
        <taxon>Eukaryota</taxon>
        <taxon>Metazoa</taxon>
        <taxon>Chordata</taxon>
        <taxon>Craniata</taxon>
        <taxon>Vertebrata</taxon>
        <taxon>Euteleostomi</taxon>
        <taxon>Actinopterygii</taxon>
        <taxon>Neopterygii</taxon>
        <taxon>Teleostei</taxon>
        <taxon>Neoteleostei</taxon>
        <taxon>Acanthomorphata</taxon>
        <taxon>Ovalentaria</taxon>
        <taxon>Blenniimorphae</taxon>
        <taxon>Blenniiformes</taxon>
        <taxon>Blennioidei</taxon>
        <taxon>Blenniidae</taxon>
        <taxon>Salariinae</taxon>
        <taxon>Salarias</taxon>
    </lineage>
</organism>
<reference evidence="1" key="1">
    <citation type="submission" date="2019-06" db="EMBL/GenBank/DDBJ databases">
        <authorList>
            <consortium name="Wellcome Sanger Institute Data Sharing"/>
        </authorList>
    </citation>
    <scope>NUCLEOTIDE SEQUENCE [LARGE SCALE GENOMIC DNA]</scope>
</reference>
<accession>A0A672GR48</accession>
<dbReference type="Ensembl" id="ENSSFAT00005022092.1">
    <property type="protein sequence ID" value="ENSSFAP00005021221.1"/>
    <property type="gene ID" value="ENSSFAG00005011058.1"/>
</dbReference>